<sequence length="74" mass="8489">MGQTNSHRFPESKIVLTELKLIMEMEMAAMGKFHLAQHWHTYVEQEDDHAQTLVKNSYARGQTTPPNSHLTPTP</sequence>
<evidence type="ECO:0000313" key="3">
    <source>
        <dbReference type="Proteomes" id="UP001642360"/>
    </source>
</evidence>
<proteinExistence type="predicted"/>
<organism evidence="2 3">
    <name type="scientific">Ilex paraguariensis</name>
    <name type="common">yerba mate</name>
    <dbReference type="NCBI Taxonomy" id="185542"/>
    <lineage>
        <taxon>Eukaryota</taxon>
        <taxon>Viridiplantae</taxon>
        <taxon>Streptophyta</taxon>
        <taxon>Embryophyta</taxon>
        <taxon>Tracheophyta</taxon>
        <taxon>Spermatophyta</taxon>
        <taxon>Magnoliopsida</taxon>
        <taxon>eudicotyledons</taxon>
        <taxon>Gunneridae</taxon>
        <taxon>Pentapetalae</taxon>
        <taxon>asterids</taxon>
        <taxon>campanulids</taxon>
        <taxon>Aquifoliales</taxon>
        <taxon>Aquifoliaceae</taxon>
        <taxon>Ilex</taxon>
    </lineage>
</organism>
<evidence type="ECO:0000256" key="1">
    <source>
        <dbReference type="SAM" id="MobiDB-lite"/>
    </source>
</evidence>
<protein>
    <submittedName>
        <fullName evidence="2">Uncharacterized protein</fullName>
    </submittedName>
</protein>
<evidence type="ECO:0000313" key="2">
    <source>
        <dbReference type="EMBL" id="CAK9173169.1"/>
    </source>
</evidence>
<dbReference type="AlphaFoldDB" id="A0ABC8TUP7"/>
<name>A0ABC8TUP7_9AQUA</name>
<comment type="caution">
    <text evidence="2">The sequence shown here is derived from an EMBL/GenBank/DDBJ whole genome shotgun (WGS) entry which is preliminary data.</text>
</comment>
<gene>
    <name evidence="2" type="ORF">ILEXP_LOCUS42910</name>
</gene>
<reference evidence="2 3" key="1">
    <citation type="submission" date="2024-02" db="EMBL/GenBank/DDBJ databases">
        <authorList>
            <person name="Vignale AGUSTIN F."/>
            <person name="Sosa J E."/>
            <person name="Modenutti C."/>
        </authorList>
    </citation>
    <scope>NUCLEOTIDE SEQUENCE [LARGE SCALE GENOMIC DNA]</scope>
</reference>
<dbReference type="Proteomes" id="UP001642360">
    <property type="component" value="Unassembled WGS sequence"/>
</dbReference>
<accession>A0ABC8TUP7</accession>
<feature type="region of interest" description="Disordered" evidence="1">
    <location>
        <begin position="53"/>
        <end position="74"/>
    </location>
</feature>
<keyword evidence="3" id="KW-1185">Reference proteome</keyword>
<dbReference type="EMBL" id="CAUOFW020006168">
    <property type="protein sequence ID" value="CAK9173169.1"/>
    <property type="molecule type" value="Genomic_DNA"/>
</dbReference>